<dbReference type="AlphaFoldDB" id="A0A914GRM2"/>
<reference evidence="2" key="1">
    <citation type="submission" date="2022-11" db="UniProtKB">
        <authorList>
            <consortium name="WormBaseParasite"/>
        </authorList>
    </citation>
    <scope>IDENTIFICATION</scope>
</reference>
<organism evidence="1 2">
    <name type="scientific">Globodera rostochiensis</name>
    <name type="common">Golden nematode worm</name>
    <name type="synonym">Heterodera rostochiensis</name>
    <dbReference type="NCBI Taxonomy" id="31243"/>
    <lineage>
        <taxon>Eukaryota</taxon>
        <taxon>Metazoa</taxon>
        <taxon>Ecdysozoa</taxon>
        <taxon>Nematoda</taxon>
        <taxon>Chromadorea</taxon>
        <taxon>Rhabditida</taxon>
        <taxon>Tylenchina</taxon>
        <taxon>Tylenchomorpha</taxon>
        <taxon>Tylenchoidea</taxon>
        <taxon>Heteroderidae</taxon>
        <taxon>Heteroderinae</taxon>
        <taxon>Globodera</taxon>
    </lineage>
</organism>
<sequence>MTLDVWIGDCRAAGSAMGSVWRVSRLLSFLQQIPFQNYTTYYLSLTEPGGADTLVCRSYQDFHKDAENEPFLAS</sequence>
<name>A0A914GRM2_GLORO</name>
<evidence type="ECO:0000313" key="2">
    <source>
        <dbReference type="WBParaSite" id="Gr19_v10_g10757.t1"/>
    </source>
</evidence>
<accession>A0A914GRM2</accession>
<proteinExistence type="predicted"/>
<protein>
    <submittedName>
        <fullName evidence="2">Uncharacterized protein</fullName>
    </submittedName>
</protein>
<keyword evidence="1" id="KW-1185">Reference proteome</keyword>
<dbReference type="WBParaSite" id="Gr19_v10_g10757.t1">
    <property type="protein sequence ID" value="Gr19_v10_g10757.t1"/>
    <property type="gene ID" value="Gr19_v10_g10757"/>
</dbReference>
<evidence type="ECO:0000313" key="1">
    <source>
        <dbReference type="Proteomes" id="UP000887572"/>
    </source>
</evidence>
<dbReference type="Proteomes" id="UP000887572">
    <property type="component" value="Unplaced"/>
</dbReference>